<evidence type="ECO:0000256" key="2">
    <source>
        <dbReference type="ARBA" id="ARBA00022679"/>
    </source>
</evidence>
<evidence type="ECO:0000313" key="4">
    <source>
        <dbReference type="EMBL" id="AGY59718.1"/>
    </source>
</evidence>
<dbReference type="Pfam" id="PF13579">
    <property type="entry name" value="Glyco_trans_4_4"/>
    <property type="match status" value="1"/>
</dbReference>
<keyword evidence="5" id="KW-1185">Reference proteome</keyword>
<dbReference type="eggNOG" id="COG0438">
    <property type="taxonomic scope" value="Bacteria"/>
</dbReference>
<keyword evidence="1" id="KW-0328">Glycosyltransferase</keyword>
<reference evidence="4 5" key="1">
    <citation type="journal article" date="2013" name="PLoS ONE">
        <title>Cultivation and Complete Genome Sequencing of Gloeobacter kilaueensis sp. nov., from a Lava Cave in Kilauea Caldera, Hawai'i.</title>
        <authorList>
            <person name="Saw J.H."/>
            <person name="Schatz M."/>
            <person name="Brown M.V."/>
            <person name="Kunkel D.D."/>
            <person name="Foster J.S."/>
            <person name="Shick H."/>
            <person name="Christensen S."/>
            <person name="Hou S."/>
            <person name="Wan X."/>
            <person name="Donachie S.P."/>
        </authorList>
    </citation>
    <scope>NUCLEOTIDE SEQUENCE [LARGE SCALE GENOMIC DNA]</scope>
    <source>
        <strain evidence="5">JS</strain>
    </source>
</reference>
<protein>
    <submittedName>
        <fullName evidence="4">Group 1 glycosyl transferase</fullName>
    </submittedName>
</protein>
<dbReference type="Proteomes" id="UP000017396">
    <property type="component" value="Chromosome"/>
</dbReference>
<dbReference type="SUPFAM" id="SSF53756">
    <property type="entry name" value="UDP-Glycosyltransferase/glycogen phosphorylase"/>
    <property type="match status" value="1"/>
</dbReference>
<accession>U5QLF1</accession>
<dbReference type="RefSeq" id="WP_023175018.1">
    <property type="nucleotide sequence ID" value="NC_022600.1"/>
</dbReference>
<keyword evidence="2 4" id="KW-0808">Transferase</keyword>
<name>U5QLF1_GLOK1</name>
<dbReference type="GO" id="GO:0016757">
    <property type="term" value="F:glycosyltransferase activity"/>
    <property type="evidence" value="ECO:0007669"/>
    <property type="project" value="UniProtKB-KW"/>
</dbReference>
<dbReference type="PANTHER" id="PTHR12526">
    <property type="entry name" value="GLYCOSYLTRANSFERASE"/>
    <property type="match status" value="1"/>
</dbReference>
<dbReference type="KEGG" id="glj:GKIL_3472"/>
<dbReference type="Gene3D" id="3.40.50.2000">
    <property type="entry name" value="Glycogen Phosphorylase B"/>
    <property type="match status" value="2"/>
</dbReference>
<organism evidence="4 5">
    <name type="scientific">Gloeobacter kilaueensis (strain ATCC BAA-2537 / CCAP 1431/1 / ULC 316 / JS1)</name>
    <dbReference type="NCBI Taxonomy" id="1183438"/>
    <lineage>
        <taxon>Bacteria</taxon>
        <taxon>Bacillati</taxon>
        <taxon>Cyanobacteriota</taxon>
        <taxon>Cyanophyceae</taxon>
        <taxon>Gloeobacterales</taxon>
        <taxon>Gloeobacteraceae</taxon>
        <taxon>Gloeobacter</taxon>
    </lineage>
</organism>
<dbReference type="EMBL" id="CP003587">
    <property type="protein sequence ID" value="AGY59718.1"/>
    <property type="molecule type" value="Genomic_DNA"/>
</dbReference>
<feature type="domain" description="Glycosyltransferase subfamily 4-like N-terminal" evidence="3">
    <location>
        <begin position="22"/>
        <end position="188"/>
    </location>
</feature>
<dbReference type="STRING" id="1183438.GKIL_3472"/>
<dbReference type="InterPro" id="IPR028098">
    <property type="entry name" value="Glyco_trans_4-like_N"/>
</dbReference>
<evidence type="ECO:0000259" key="3">
    <source>
        <dbReference type="Pfam" id="PF13579"/>
    </source>
</evidence>
<proteinExistence type="predicted"/>
<evidence type="ECO:0000256" key="1">
    <source>
        <dbReference type="ARBA" id="ARBA00022676"/>
    </source>
</evidence>
<dbReference type="HOGENOM" id="CLU_707436_0_0_3"/>
<evidence type="ECO:0000313" key="5">
    <source>
        <dbReference type="Proteomes" id="UP000017396"/>
    </source>
</evidence>
<sequence length="390" mass="43890">MKEPLRIHFLVDSTGETGTYFRFHNLAVGLARLGQSVSVFACDHDTNSQTRTIERDGVLYRIVPSFRGQSFFTASNHPLNALARCLADYPPCDIAHLFQPHLSAALAWDWRRTLPARLYFYDWDDLWSDGGLLAKSVPGFRPWWFQTCTRWGERRFPARAHHVTTCSRFLADLAAKRGARAVTVLHNGFWPFDPASKHIARQQLGLQPDALYVGFMGRTWAEIAWCFEAVDQNLDRHPHLRFALCGPPPEVLQLASTGARERTDFLGSLAPERTRLFAAALDLGLLPLEDNLFNRSRFPIKFAEYMAAGAAVLCSEVGECAELAGDFPWVFQAGSTRVDWLAAFQQTVDWIAATSAPPVDRNRCAERFSWQALSSELLTCYRSALSPLPP</sequence>
<dbReference type="AlphaFoldDB" id="U5QLF1"/>
<dbReference type="Pfam" id="PF13692">
    <property type="entry name" value="Glyco_trans_1_4"/>
    <property type="match status" value="1"/>
</dbReference>
<gene>
    <name evidence="4" type="ORF">GKIL_3472</name>
</gene>
<dbReference type="PANTHER" id="PTHR12526:SF510">
    <property type="entry name" value="D-INOSITOL 3-PHOSPHATE GLYCOSYLTRANSFERASE"/>
    <property type="match status" value="1"/>
</dbReference>